<feature type="domain" description="ABC transmembrane type-2" evidence="8">
    <location>
        <begin position="61"/>
        <end position="295"/>
    </location>
</feature>
<evidence type="ECO:0000256" key="1">
    <source>
        <dbReference type="ARBA" id="ARBA00004141"/>
    </source>
</evidence>
<comment type="subcellular location">
    <subcellularLocation>
        <location evidence="6">Cell membrane</location>
        <topology evidence="6">Multi-pass membrane protein</topology>
    </subcellularLocation>
    <subcellularLocation>
        <location evidence="1">Membrane</location>
        <topology evidence="1">Multi-pass membrane protein</topology>
    </subcellularLocation>
</comment>
<name>A0ABV3DM39_9ACTN</name>
<accession>A0ABV3DM39</accession>
<keyword evidence="3 6" id="KW-1133">Transmembrane helix</keyword>
<protein>
    <recommendedName>
        <fullName evidence="6">Transport permease protein</fullName>
    </recommendedName>
</protein>
<evidence type="ECO:0000259" key="8">
    <source>
        <dbReference type="PROSITE" id="PS51012"/>
    </source>
</evidence>
<sequence length="297" mass="31670">MTTHLDTSTSASAPAANGDDGAGLLPSPALPKSPASRLRWAAADSWTLTLRTFRHWARQPAALILALLFPVLLVLMFGYLFGGQMQVPGGGNYREFLLPGMFAMSMVFGIETTFAAVSTDAARGVTDRFRSMPIAASAVVVGRSVADMAHSVVALAVMVVCGRLVGWSWHDGLVRAAAAFALLLLLRFALLWVGIYLGLVARGPESLVAIQVLVWPIGFLSNAYASPASMPDWLGAVAEWNPLSATVAAARELFGNPGWGGESFAARHAVELAIAWPVLITAVFLPLAVRRFNRLDR</sequence>
<feature type="compositionally biased region" description="Low complexity" evidence="7">
    <location>
        <begin position="22"/>
        <end position="32"/>
    </location>
</feature>
<dbReference type="InterPro" id="IPR051784">
    <property type="entry name" value="Nod_factor_ABC_transporter"/>
</dbReference>
<feature type="transmembrane region" description="Helical" evidence="6">
    <location>
        <begin position="61"/>
        <end position="81"/>
    </location>
</feature>
<comment type="caution">
    <text evidence="6">Lacks conserved residue(s) required for the propagation of feature annotation.</text>
</comment>
<dbReference type="Proteomes" id="UP001551482">
    <property type="component" value="Unassembled WGS sequence"/>
</dbReference>
<comment type="similarity">
    <text evidence="6">Belongs to the ABC-2 integral membrane protein family.</text>
</comment>
<keyword evidence="5" id="KW-0046">Antibiotic resistance</keyword>
<feature type="transmembrane region" description="Helical" evidence="6">
    <location>
        <begin position="206"/>
        <end position="225"/>
    </location>
</feature>
<proteinExistence type="inferred from homology"/>
<dbReference type="Pfam" id="PF01061">
    <property type="entry name" value="ABC2_membrane"/>
    <property type="match status" value="1"/>
</dbReference>
<dbReference type="EMBL" id="JBEZFP010000070">
    <property type="protein sequence ID" value="MEU8136746.1"/>
    <property type="molecule type" value="Genomic_DNA"/>
</dbReference>
<evidence type="ECO:0000313" key="9">
    <source>
        <dbReference type="EMBL" id="MEU8136746.1"/>
    </source>
</evidence>
<keyword evidence="6" id="KW-1003">Cell membrane</keyword>
<evidence type="ECO:0000256" key="7">
    <source>
        <dbReference type="SAM" id="MobiDB-lite"/>
    </source>
</evidence>
<dbReference type="PANTHER" id="PTHR43229:SF2">
    <property type="entry name" value="NODULATION PROTEIN J"/>
    <property type="match status" value="1"/>
</dbReference>
<feature type="transmembrane region" description="Helical" evidence="6">
    <location>
        <begin position="101"/>
        <end position="122"/>
    </location>
</feature>
<feature type="region of interest" description="Disordered" evidence="7">
    <location>
        <begin position="1"/>
        <end position="32"/>
    </location>
</feature>
<keyword evidence="2 6" id="KW-0812">Transmembrane</keyword>
<dbReference type="PIRSF" id="PIRSF006648">
    <property type="entry name" value="DrrB"/>
    <property type="match status" value="1"/>
</dbReference>
<evidence type="ECO:0000313" key="10">
    <source>
        <dbReference type="Proteomes" id="UP001551482"/>
    </source>
</evidence>
<evidence type="ECO:0000256" key="4">
    <source>
        <dbReference type="ARBA" id="ARBA00023136"/>
    </source>
</evidence>
<dbReference type="PROSITE" id="PS51012">
    <property type="entry name" value="ABC_TM2"/>
    <property type="match status" value="1"/>
</dbReference>
<keyword evidence="4 6" id="KW-0472">Membrane</keyword>
<evidence type="ECO:0000256" key="6">
    <source>
        <dbReference type="RuleBase" id="RU361157"/>
    </source>
</evidence>
<evidence type="ECO:0000256" key="3">
    <source>
        <dbReference type="ARBA" id="ARBA00022989"/>
    </source>
</evidence>
<reference evidence="9 10" key="1">
    <citation type="submission" date="2024-06" db="EMBL/GenBank/DDBJ databases">
        <title>The Natural Products Discovery Center: Release of the First 8490 Sequenced Strains for Exploring Actinobacteria Biosynthetic Diversity.</title>
        <authorList>
            <person name="Kalkreuter E."/>
            <person name="Kautsar S.A."/>
            <person name="Yang D."/>
            <person name="Bader C.D."/>
            <person name="Teijaro C.N."/>
            <person name="Fluegel L."/>
            <person name="Davis C.M."/>
            <person name="Simpson J.R."/>
            <person name="Lauterbach L."/>
            <person name="Steele A.D."/>
            <person name="Gui C."/>
            <person name="Meng S."/>
            <person name="Li G."/>
            <person name="Viehrig K."/>
            <person name="Ye F."/>
            <person name="Su P."/>
            <person name="Kiefer A.F."/>
            <person name="Nichols A."/>
            <person name="Cepeda A.J."/>
            <person name="Yan W."/>
            <person name="Fan B."/>
            <person name="Jiang Y."/>
            <person name="Adhikari A."/>
            <person name="Zheng C.-J."/>
            <person name="Schuster L."/>
            <person name="Cowan T.M."/>
            <person name="Smanski M.J."/>
            <person name="Chevrette M.G."/>
            <person name="De Carvalho L.P.S."/>
            <person name="Shen B."/>
        </authorList>
    </citation>
    <scope>NUCLEOTIDE SEQUENCE [LARGE SCALE GENOMIC DNA]</scope>
    <source>
        <strain evidence="9 10">NPDC048946</strain>
    </source>
</reference>
<dbReference type="InterPro" id="IPR000412">
    <property type="entry name" value="ABC_2_transport"/>
</dbReference>
<evidence type="ECO:0000256" key="2">
    <source>
        <dbReference type="ARBA" id="ARBA00022692"/>
    </source>
</evidence>
<feature type="transmembrane region" description="Helical" evidence="6">
    <location>
        <begin position="269"/>
        <end position="289"/>
    </location>
</feature>
<dbReference type="PANTHER" id="PTHR43229">
    <property type="entry name" value="NODULATION PROTEIN J"/>
    <property type="match status" value="1"/>
</dbReference>
<dbReference type="InterPro" id="IPR013525">
    <property type="entry name" value="ABC2_TM"/>
</dbReference>
<dbReference type="RefSeq" id="WP_358357632.1">
    <property type="nucleotide sequence ID" value="NZ_JBEZFP010000070.1"/>
</dbReference>
<gene>
    <name evidence="9" type="ORF">AB0C36_24945</name>
</gene>
<feature type="transmembrane region" description="Helical" evidence="6">
    <location>
        <begin position="176"/>
        <end position="199"/>
    </location>
</feature>
<comment type="caution">
    <text evidence="9">The sequence shown here is derived from an EMBL/GenBank/DDBJ whole genome shotgun (WGS) entry which is preliminary data.</text>
</comment>
<keyword evidence="10" id="KW-1185">Reference proteome</keyword>
<evidence type="ECO:0000256" key="5">
    <source>
        <dbReference type="ARBA" id="ARBA00023251"/>
    </source>
</evidence>
<feature type="compositionally biased region" description="Polar residues" evidence="7">
    <location>
        <begin position="1"/>
        <end position="12"/>
    </location>
</feature>
<organism evidence="9 10">
    <name type="scientific">Streptodolium elevatio</name>
    <dbReference type="NCBI Taxonomy" id="3157996"/>
    <lineage>
        <taxon>Bacteria</taxon>
        <taxon>Bacillati</taxon>
        <taxon>Actinomycetota</taxon>
        <taxon>Actinomycetes</taxon>
        <taxon>Kitasatosporales</taxon>
        <taxon>Streptomycetaceae</taxon>
        <taxon>Streptodolium</taxon>
    </lineage>
</organism>
<keyword evidence="6" id="KW-0813">Transport</keyword>
<dbReference type="InterPro" id="IPR047817">
    <property type="entry name" value="ABC2_TM_bact-type"/>
</dbReference>